<dbReference type="AlphaFoldDB" id="A0AAV6V7I5"/>
<dbReference type="InterPro" id="IPR019328">
    <property type="entry name" value="PIGH-H_dom"/>
</dbReference>
<keyword evidence="3" id="KW-0812">Transmembrane</keyword>
<reference evidence="5 6" key="1">
    <citation type="journal article" date="2022" name="Nat. Ecol. Evol.">
        <title>A masculinizing supergene underlies an exaggerated male reproductive morph in a spider.</title>
        <authorList>
            <person name="Hendrickx F."/>
            <person name="De Corte Z."/>
            <person name="Sonet G."/>
            <person name="Van Belleghem S.M."/>
            <person name="Kostlbacher S."/>
            <person name="Vangestel C."/>
        </authorList>
    </citation>
    <scope>NUCLEOTIDE SEQUENCE [LARGE SCALE GENOMIC DNA]</scope>
    <source>
        <strain evidence="5">W744_W776</strain>
    </source>
</reference>
<proteinExistence type="inferred from homology"/>
<dbReference type="EMBL" id="JAFNEN010000146">
    <property type="protein sequence ID" value="KAG8192068.1"/>
    <property type="molecule type" value="Genomic_DNA"/>
</dbReference>
<dbReference type="PANTHER" id="PTHR15231:SF1">
    <property type="entry name" value="PHOSPHATIDYLINOSITOL N-ACETYLGLUCOSAMINYLTRANSFERASE SUBUNIT H"/>
    <property type="match status" value="1"/>
</dbReference>
<comment type="similarity">
    <text evidence="2">Belongs to the PIGH family.</text>
</comment>
<name>A0AAV6V7I5_9ARAC</name>
<feature type="transmembrane region" description="Helical" evidence="3">
    <location>
        <begin position="123"/>
        <end position="143"/>
    </location>
</feature>
<evidence type="ECO:0000259" key="4">
    <source>
        <dbReference type="Pfam" id="PF10181"/>
    </source>
</evidence>
<evidence type="ECO:0000256" key="3">
    <source>
        <dbReference type="SAM" id="Phobius"/>
    </source>
</evidence>
<protein>
    <recommendedName>
        <fullName evidence="4">Phosphatidylinositol N-acetylglucosaminyltransferase subunit H conserved domain-containing protein</fullName>
    </recommendedName>
</protein>
<evidence type="ECO:0000313" key="6">
    <source>
        <dbReference type="Proteomes" id="UP000827092"/>
    </source>
</evidence>
<keyword evidence="3" id="KW-1133">Transmembrane helix</keyword>
<feature type="transmembrane region" description="Helical" evidence="3">
    <location>
        <begin position="99"/>
        <end position="116"/>
    </location>
</feature>
<evidence type="ECO:0000256" key="2">
    <source>
        <dbReference type="ARBA" id="ARBA00009610"/>
    </source>
</evidence>
<feature type="transmembrane region" description="Helical" evidence="3">
    <location>
        <begin position="75"/>
        <end position="93"/>
    </location>
</feature>
<evidence type="ECO:0000256" key="1">
    <source>
        <dbReference type="ARBA" id="ARBA00004687"/>
    </source>
</evidence>
<organism evidence="5 6">
    <name type="scientific">Oedothorax gibbosus</name>
    <dbReference type="NCBI Taxonomy" id="931172"/>
    <lineage>
        <taxon>Eukaryota</taxon>
        <taxon>Metazoa</taxon>
        <taxon>Ecdysozoa</taxon>
        <taxon>Arthropoda</taxon>
        <taxon>Chelicerata</taxon>
        <taxon>Arachnida</taxon>
        <taxon>Araneae</taxon>
        <taxon>Araneomorphae</taxon>
        <taxon>Entelegynae</taxon>
        <taxon>Araneoidea</taxon>
        <taxon>Linyphiidae</taxon>
        <taxon>Erigoninae</taxon>
        <taxon>Oedothorax</taxon>
    </lineage>
</organism>
<evidence type="ECO:0000313" key="5">
    <source>
        <dbReference type="EMBL" id="KAG8192068.1"/>
    </source>
</evidence>
<dbReference type="GO" id="GO:0006506">
    <property type="term" value="P:GPI anchor biosynthetic process"/>
    <property type="evidence" value="ECO:0007669"/>
    <property type="project" value="InterPro"/>
</dbReference>
<dbReference type="InterPro" id="IPR044215">
    <property type="entry name" value="PIG-H"/>
</dbReference>
<keyword evidence="3" id="KW-0472">Membrane</keyword>
<feature type="domain" description="Phosphatidylinositol N-acetylglucosaminyltransferase subunit H conserved" evidence="4">
    <location>
        <begin position="122"/>
        <end position="190"/>
    </location>
</feature>
<accession>A0AAV6V7I5</accession>
<dbReference type="Proteomes" id="UP000827092">
    <property type="component" value="Unassembled WGS sequence"/>
</dbReference>
<dbReference type="PANTHER" id="PTHR15231">
    <property type="entry name" value="PHOSPHATIDYLINOSITOL N-ACETYLGLUCOSAMINYLTRANSFERASE SUBUNIT H"/>
    <property type="match status" value="1"/>
</dbReference>
<keyword evidence="6" id="KW-1185">Reference proteome</keyword>
<dbReference type="Pfam" id="PF10181">
    <property type="entry name" value="PIG-H"/>
    <property type="match status" value="1"/>
</dbReference>
<comment type="pathway">
    <text evidence="1">Glycolipid biosynthesis; glycosylphosphatidylinositol-anchor biosynthesis.</text>
</comment>
<comment type="caution">
    <text evidence="5">The sequence shown here is derived from an EMBL/GenBank/DDBJ whole genome shotgun (WGS) entry which is preliminary data.</text>
</comment>
<sequence>MRFHFSSLFHNELMPYGDPLCNETNMCQRTKVNIVERKTQDIYGNPLTFSTITHGHLDNCKEYVISKETFNFKKWAILMTIFCTLAFYCEFYNANANFLGIFLIILCIVLVFKLHLKVKQESLLVMASLGLQLTTTFVTGRKASYFIFHGDMYDVVINEGIFMQRIIFYLAVLIKDMKDPPKIGSIIPLFQHTFPRLDSLKQIYNGIQHSFAFEHSEFEMWK</sequence>
<gene>
    <name evidence="5" type="ORF">JTE90_025332</name>
</gene>
<dbReference type="GO" id="GO:0000506">
    <property type="term" value="C:glycosylphosphatidylinositol-N-acetylglucosaminyltransferase (GPI-GnT) complex"/>
    <property type="evidence" value="ECO:0007669"/>
    <property type="project" value="InterPro"/>
</dbReference>
<feature type="transmembrane region" description="Helical" evidence="3">
    <location>
        <begin position="155"/>
        <end position="174"/>
    </location>
</feature>